<dbReference type="CDD" id="cd07991">
    <property type="entry name" value="LPLAT_LPCAT1-like"/>
    <property type="match status" value="1"/>
</dbReference>
<evidence type="ECO:0000256" key="12">
    <source>
        <dbReference type="ARBA" id="ARBA00023315"/>
    </source>
</evidence>
<dbReference type="GeneID" id="100372070"/>
<evidence type="ECO:0000256" key="10">
    <source>
        <dbReference type="ARBA" id="ARBA00023209"/>
    </source>
</evidence>
<protein>
    <submittedName>
        <fullName evidence="17">Glycerol-3-phosphate acyltransferase 4-like</fullName>
    </submittedName>
</protein>
<feature type="transmembrane region" description="Helical" evidence="14">
    <location>
        <begin position="196"/>
        <end position="214"/>
    </location>
</feature>
<dbReference type="PANTHER" id="PTHR23063">
    <property type="entry name" value="PHOSPHOLIPID ACYLTRANSFERASE"/>
    <property type="match status" value="1"/>
</dbReference>
<keyword evidence="5" id="KW-0808">Transferase</keyword>
<organism evidence="16 17">
    <name type="scientific">Saccoglossus kowalevskii</name>
    <name type="common">Acorn worm</name>
    <dbReference type="NCBI Taxonomy" id="10224"/>
    <lineage>
        <taxon>Eukaryota</taxon>
        <taxon>Metazoa</taxon>
        <taxon>Hemichordata</taxon>
        <taxon>Enteropneusta</taxon>
        <taxon>Harrimaniidae</taxon>
        <taxon>Saccoglossus</taxon>
    </lineage>
</organism>
<keyword evidence="8" id="KW-0443">Lipid metabolism</keyword>
<keyword evidence="4" id="KW-0444">Lipid biosynthesis</keyword>
<proteinExistence type="inferred from homology"/>
<comment type="subcellular location">
    <subcellularLocation>
        <location evidence="1">Membrane</location>
    </subcellularLocation>
</comment>
<evidence type="ECO:0000256" key="9">
    <source>
        <dbReference type="ARBA" id="ARBA00023136"/>
    </source>
</evidence>
<comment type="pathway">
    <text evidence="2">Lipid metabolism.</text>
</comment>
<dbReference type="Pfam" id="PF01553">
    <property type="entry name" value="Acyltransferase"/>
    <property type="match status" value="1"/>
</dbReference>
<reference evidence="17" key="1">
    <citation type="submission" date="2025-08" db="UniProtKB">
        <authorList>
            <consortium name="RefSeq"/>
        </authorList>
    </citation>
    <scope>IDENTIFICATION</scope>
    <source>
        <tissue evidence="17">Testes</tissue>
    </source>
</reference>
<dbReference type="SMART" id="SM00563">
    <property type="entry name" value="PlsC"/>
    <property type="match status" value="1"/>
</dbReference>
<evidence type="ECO:0000259" key="15">
    <source>
        <dbReference type="SMART" id="SM00563"/>
    </source>
</evidence>
<evidence type="ECO:0000313" key="17">
    <source>
        <dbReference type="RefSeq" id="XP_002734925.2"/>
    </source>
</evidence>
<evidence type="ECO:0000256" key="3">
    <source>
        <dbReference type="ARBA" id="ARBA00008655"/>
    </source>
</evidence>
<evidence type="ECO:0000256" key="1">
    <source>
        <dbReference type="ARBA" id="ARBA00004370"/>
    </source>
</evidence>
<evidence type="ECO:0000256" key="5">
    <source>
        <dbReference type="ARBA" id="ARBA00022679"/>
    </source>
</evidence>
<evidence type="ECO:0000313" key="16">
    <source>
        <dbReference type="Proteomes" id="UP000694865"/>
    </source>
</evidence>
<dbReference type="InterPro" id="IPR002123">
    <property type="entry name" value="Plipid/glycerol_acylTrfase"/>
</dbReference>
<keyword evidence="6 14" id="KW-0812">Transmembrane</keyword>
<evidence type="ECO:0000256" key="14">
    <source>
        <dbReference type="SAM" id="Phobius"/>
    </source>
</evidence>
<evidence type="ECO:0000256" key="11">
    <source>
        <dbReference type="ARBA" id="ARBA00023264"/>
    </source>
</evidence>
<evidence type="ECO:0000256" key="13">
    <source>
        <dbReference type="ARBA" id="ARBA00025707"/>
    </source>
</evidence>
<evidence type="ECO:0000256" key="7">
    <source>
        <dbReference type="ARBA" id="ARBA00022989"/>
    </source>
</evidence>
<feature type="transmembrane region" description="Helical" evidence="14">
    <location>
        <begin position="380"/>
        <end position="400"/>
    </location>
</feature>
<name>A0ABM0GQ82_SACKO</name>
<accession>A0ABM0GQ82</accession>
<keyword evidence="12" id="KW-0012">Acyltransferase</keyword>
<dbReference type="SUPFAM" id="SSF69593">
    <property type="entry name" value="Glycerol-3-phosphate (1)-acyltransferase"/>
    <property type="match status" value="1"/>
</dbReference>
<dbReference type="PANTHER" id="PTHR23063:SF2">
    <property type="entry name" value="GLYCEROL-3-PHOSPHATE ACYLTRANSFERASE 4, ISOFORM D-RELATED"/>
    <property type="match status" value="1"/>
</dbReference>
<evidence type="ECO:0000256" key="4">
    <source>
        <dbReference type="ARBA" id="ARBA00022516"/>
    </source>
</evidence>
<keyword evidence="7 14" id="KW-1133">Transmembrane helix</keyword>
<feature type="transmembrane region" description="Helical" evidence="14">
    <location>
        <begin position="6"/>
        <end position="32"/>
    </location>
</feature>
<dbReference type="RefSeq" id="XP_002734925.2">
    <property type="nucleotide sequence ID" value="XM_002734879.2"/>
</dbReference>
<dbReference type="InterPro" id="IPR045252">
    <property type="entry name" value="LPCAT1-like"/>
</dbReference>
<sequence>MDDHLLLVIIGLLLVPLISLYSMVIIPAMFGLEIGVRRLYVKILVHIFEFANNKIHEDTFKSSTWGKQRIALASKQSGEEIVTSNGTVVTAQELIQRDKPNNVTEGFAGDSNNSIEKLKHSFELSDICYFARTGVESIIDDEVTKRFDAEELPSWNLLTRTNQNYQFLSIRLTVLWSLGFIIRYCILLPFRVTLTIIGILWCMVVYSIIGYLPAGKLKRTIYWHISLMTQRILGRCLSAVVNYHNREYRAEGGGICVANHTSPIDTVILGGDNCYAMIGQEQGGFFGMMQRAFSRAESHIWFDRAEMKDRKAVSMRMKSHAEDPLKLPILIFPEGTCINNTSVMMFKKGCFEINATIYPVAIKYDPRFGDAFWNSSKFSLLEYLILMFTSWALVCDVWYLPPMTKKDDESAVEFANRVKSAIAKQGGLLDLVWDGQLKRQQVKSTFKEKQQADYSKLLKAE</sequence>
<evidence type="ECO:0000256" key="8">
    <source>
        <dbReference type="ARBA" id="ARBA00023098"/>
    </source>
</evidence>
<gene>
    <name evidence="17" type="primary">LOC100372070</name>
</gene>
<evidence type="ECO:0000256" key="2">
    <source>
        <dbReference type="ARBA" id="ARBA00005189"/>
    </source>
</evidence>
<keyword evidence="10" id="KW-0594">Phospholipid biosynthesis</keyword>
<dbReference type="Proteomes" id="UP000694865">
    <property type="component" value="Unplaced"/>
</dbReference>
<comment type="pathway">
    <text evidence="13">Phospholipid metabolism.</text>
</comment>
<evidence type="ECO:0000256" key="6">
    <source>
        <dbReference type="ARBA" id="ARBA00022692"/>
    </source>
</evidence>
<comment type="similarity">
    <text evidence="3">Belongs to the 1-acyl-sn-glycerol-3-phosphate acyltransferase family.</text>
</comment>
<keyword evidence="16" id="KW-1185">Reference proteome</keyword>
<keyword evidence="9 14" id="KW-0472">Membrane</keyword>
<feature type="transmembrane region" description="Helical" evidence="14">
    <location>
        <begin position="168"/>
        <end position="190"/>
    </location>
</feature>
<feature type="domain" description="Phospholipid/glycerol acyltransferase" evidence="15">
    <location>
        <begin position="254"/>
        <end position="365"/>
    </location>
</feature>
<keyword evidence="11" id="KW-1208">Phospholipid metabolism</keyword>